<dbReference type="KEGG" id="psw:LK03_04800"/>
<organism evidence="1 2">
    <name type="scientific">Pseudomonas cremoricolorata</name>
    <dbReference type="NCBI Taxonomy" id="157783"/>
    <lineage>
        <taxon>Bacteria</taxon>
        <taxon>Pseudomonadati</taxon>
        <taxon>Pseudomonadota</taxon>
        <taxon>Gammaproteobacteria</taxon>
        <taxon>Pseudomonadales</taxon>
        <taxon>Pseudomonadaceae</taxon>
        <taxon>Pseudomonas</taxon>
    </lineage>
</organism>
<dbReference type="AlphaFoldDB" id="A0A089WJ45"/>
<reference evidence="1 2" key="1">
    <citation type="submission" date="2014-09" db="EMBL/GenBank/DDBJ databases">
        <authorList>
            <person name="Chan K.-G."/>
        </authorList>
    </citation>
    <scope>NUCLEOTIDE SEQUENCE [LARGE SCALE GENOMIC DNA]</scope>
    <source>
        <strain evidence="1 2">ND07</strain>
    </source>
</reference>
<accession>A0A089WJ45</accession>
<evidence type="ECO:0000313" key="1">
    <source>
        <dbReference type="EMBL" id="AIR88616.1"/>
    </source>
</evidence>
<dbReference type="eggNOG" id="ENOG5032REJ">
    <property type="taxonomic scope" value="Bacteria"/>
</dbReference>
<evidence type="ECO:0008006" key="3">
    <source>
        <dbReference type="Google" id="ProtNLM"/>
    </source>
</evidence>
<evidence type="ECO:0000313" key="2">
    <source>
        <dbReference type="Proteomes" id="UP000029493"/>
    </source>
</evidence>
<dbReference type="OrthoDB" id="6850010at2"/>
<name>A0A089WJ45_9PSED</name>
<proteinExistence type="predicted"/>
<dbReference type="Proteomes" id="UP000029493">
    <property type="component" value="Chromosome"/>
</dbReference>
<dbReference type="EMBL" id="CP009455">
    <property type="protein sequence ID" value="AIR88616.1"/>
    <property type="molecule type" value="Genomic_DNA"/>
</dbReference>
<gene>
    <name evidence="1" type="ORF">LK03_04800</name>
</gene>
<protein>
    <recommendedName>
        <fullName evidence="3">DUF1963 domain-containing protein</fullName>
    </recommendedName>
</protein>
<dbReference type="RefSeq" id="WP_038414609.1">
    <property type="nucleotide sequence ID" value="NZ_CP009455.1"/>
</dbReference>
<sequence>MSSNKIVFSDQDAGLGQVGGGAFLPDMALWPRAPDSGELLTPLMTLTERFLPVTFIPEGMALTVFIAVKQRDGEFNEATQRRYTVNQQSELETVRNAGYARVLLHRLSDQPLSPTPGTLLLPSAFIHFQAMSDEELEQELEDDDNGLEVSKPVGRPSWLQDPIYEPNRYLFLLQLRDYDIAQWSPEHEGLLAEGIGYVYVDRQARRGKEGDEGGYFFLQST</sequence>
<keyword evidence="2" id="KW-1185">Reference proteome</keyword>